<dbReference type="FunFam" id="1.10.150.250:FF:000002">
    <property type="entry name" value="Succinate dehydrogenase assembly factor 2, mitochondrial"/>
    <property type="match status" value="1"/>
</dbReference>
<reference evidence="7" key="1">
    <citation type="submission" date="2017-02" db="UniProtKB">
        <authorList>
            <consortium name="WormBaseParasite"/>
        </authorList>
    </citation>
    <scope>IDENTIFICATION</scope>
</reference>
<evidence type="ECO:0000313" key="7">
    <source>
        <dbReference type="WBParaSite" id="HNAJ_0000809301-mRNA-1"/>
    </source>
</evidence>
<dbReference type="STRING" id="102285.A0A0R3TLH1"/>
<gene>
    <name evidence="5" type="ORF">HNAJ_LOCUS8089</name>
</gene>
<dbReference type="GO" id="GO:0006099">
    <property type="term" value="P:tricarboxylic acid cycle"/>
    <property type="evidence" value="ECO:0007669"/>
    <property type="project" value="TreeGrafter"/>
</dbReference>
<sequence>MPHLLNRSAIFLRSPFSRIAATPRHFSDFVVPKREGETIATKRNRLLYESRKRGNLENGIILSSFADKYLATMSMEQLDKYDHLINTPECDWDIFYWSTGEKEAPEEYNTDVLNMLKNHAKNYGREMRNRQSSPTFFTQ</sequence>
<comment type="subunit">
    <text evidence="4">Interacts with the flavoprotein subunit within the SDH catalytic dimer.</text>
</comment>
<name>A0A0R3TLH1_RODNA</name>
<evidence type="ECO:0000313" key="5">
    <source>
        <dbReference type="EMBL" id="VDO03949.1"/>
    </source>
</evidence>
<keyword evidence="6" id="KW-1185">Reference proteome</keyword>
<comment type="function">
    <text evidence="4">Plays an essential role in the assembly of succinate dehydrogenase (SDH), an enzyme complex (also referred to as respiratory complex II) that is a component of both the tricarboxylic acid (TCA) cycle and the mitochondrial electron transport chain, and which couples the oxidation of succinate to fumarate with the reduction of ubiquinone (coenzyme Q) to ubiquinol. Required for flavinylation (covalent attachment of FAD) of the flavoprotein subunit of the SDH catalytic dimer.</text>
</comment>
<evidence type="ECO:0000256" key="3">
    <source>
        <dbReference type="ARBA" id="ARBA00023186"/>
    </source>
</evidence>
<reference evidence="5 6" key="2">
    <citation type="submission" date="2018-11" db="EMBL/GenBank/DDBJ databases">
        <authorList>
            <consortium name="Pathogen Informatics"/>
        </authorList>
    </citation>
    <scope>NUCLEOTIDE SEQUENCE [LARGE SCALE GENOMIC DNA]</scope>
</reference>
<dbReference type="InterPro" id="IPR036714">
    <property type="entry name" value="SDH_sf"/>
</dbReference>
<dbReference type="WBParaSite" id="HNAJ_0000809301-mRNA-1">
    <property type="protein sequence ID" value="HNAJ_0000809301-mRNA-1"/>
    <property type="gene ID" value="HNAJ_0000809301"/>
</dbReference>
<comment type="similarity">
    <text evidence="4">Belongs to the SDHAF2 family.</text>
</comment>
<keyword evidence="2 4" id="KW-0496">Mitochondrion</keyword>
<dbReference type="SUPFAM" id="SSF109910">
    <property type="entry name" value="YgfY-like"/>
    <property type="match status" value="1"/>
</dbReference>
<dbReference type="Pfam" id="PF03937">
    <property type="entry name" value="Sdh5"/>
    <property type="match status" value="1"/>
</dbReference>
<dbReference type="GO" id="GO:0034553">
    <property type="term" value="P:mitochondrial respiratory chain complex II assembly"/>
    <property type="evidence" value="ECO:0007669"/>
    <property type="project" value="TreeGrafter"/>
</dbReference>
<evidence type="ECO:0000256" key="1">
    <source>
        <dbReference type="ARBA" id="ARBA00004305"/>
    </source>
</evidence>
<proteinExistence type="inferred from homology"/>
<dbReference type="EMBL" id="UZAE01012192">
    <property type="protein sequence ID" value="VDO03949.1"/>
    <property type="molecule type" value="Genomic_DNA"/>
</dbReference>
<accession>A0A0R3TLH1</accession>
<dbReference type="AlphaFoldDB" id="A0A0R3TLH1"/>
<dbReference type="InterPro" id="IPR005631">
    <property type="entry name" value="SDH"/>
</dbReference>
<dbReference type="Gene3D" id="1.10.150.250">
    <property type="entry name" value="Flavinator of succinate dehydrogenase"/>
    <property type="match status" value="1"/>
</dbReference>
<dbReference type="GO" id="GO:0005759">
    <property type="term" value="C:mitochondrial matrix"/>
    <property type="evidence" value="ECO:0007669"/>
    <property type="project" value="UniProtKB-SubCell"/>
</dbReference>
<organism evidence="7">
    <name type="scientific">Rodentolepis nana</name>
    <name type="common">Dwarf tapeworm</name>
    <name type="synonym">Hymenolepis nana</name>
    <dbReference type="NCBI Taxonomy" id="102285"/>
    <lineage>
        <taxon>Eukaryota</taxon>
        <taxon>Metazoa</taxon>
        <taxon>Spiralia</taxon>
        <taxon>Lophotrochozoa</taxon>
        <taxon>Platyhelminthes</taxon>
        <taxon>Cestoda</taxon>
        <taxon>Eucestoda</taxon>
        <taxon>Cyclophyllidea</taxon>
        <taxon>Hymenolepididae</taxon>
        <taxon>Rodentolepis</taxon>
    </lineage>
</organism>
<dbReference type="PANTHER" id="PTHR12469:SF2">
    <property type="entry name" value="SUCCINATE DEHYDROGENASE ASSEMBLY FACTOR 2, MITOCHONDRIAL"/>
    <property type="match status" value="1"/>
</dbReference>
<dbReference type="Proteomes" id="UP000278807">
    <property type="component" value="Unassembled WGS sequence"/>
</dbReference>
<protein>
    <recommendedName>
        <fullName evidence="4">Succinate dehydrogenase assembly factor 2, mitochondrial</fullName>
        <shortName evidence="4">SDH assembly factor 2</shortName>
        <shortName evidence="4">SDHAF2</shortName>
    </recommendedName>
</protein>
<dbReference type="GO" id="GO:0006121">
    <property type="term" value="P:mitochondrial electron transport, succinate to ubiquinone"/>
    <property type="evidence" value="ECO:0007669"/>
    <property type="project" value="UniProtKB-UniRule"/>
</dbReference>
<keyword evidence="3 4" id="KW-0143">Chaperone</keyword>
<dbReference type="OrthoDB" id="284292at2759"/>
<evidence type="ECO:0000256" key="2">
    <source>
        <dbReference type="ARBA" id="ARBA00023128"/>
    </source>
</evidence>
<comment type="subcellular location">
    <subcellularLocation>
        <location evidence="1 4">Mitochondrion matrix</location>
    </subcellularLocation>
</comment>
<dbReference type="InterPro" id="IPR028882">
    <property type="entry name" value="SDHAF2"/>
</dbReference>
<dbReference type="PANTHER" id="PTHR12469">
    <property type="entry name" value="PROTEIN EMI5 HOMOLOG, MITOCHONDRIAL"/>
    <property type="match status" value="1"/>
</dbReference>
<evidence type="ECO:0000313" key="6">
    <source>
        <dbReference type="Proteomes" id="UP000278807"/>
    </source>
</evidence>
<evidence type="ECO:0000256" key="4">
    <source>
        <dbReference type="HAMAP-Rule" id="MF_03057"/>
    </source>
</evidence>
<dbReference type="HAMAP" id="MF_03057">
    <property type="entry name" value="SDHAF2"/>
    <property type="match status" value="1"/>
</dbReference>